<dbReference type="GeneID" id="108036962"/>
<evidence type="ECO:0000259" key="1">
    <source>
        <dbReference type="Pfam" id="PF15866"/>
    </source>
</evidence>
<evidence type="ECO:0000313" key="2">
    <source>
        <dbReference type="EnsemblMetazoa" id="XP_016968863.1"/>
    </source>
</evidence>
<accession>A0A6P4E0Z2</accession>
<protein>
    <submittedName>
        <fullName evidence="4">Uncharacterized protein LOC108036962</fullName>
    </submittedName>
</protein>
<sequence>MNNRFAHLDLETLYGIPLMCPVAKCESQMTPLEMLAHLLMRHSPQDSMTEIGDELPLEYEVELDKLTPGWNHSVGVIAYGGSPKAGLSRAVTPDLQILHHLPIILMLYVSPPVLNMDQAYIFYLVSPVSSRRVNAHVSLLDVFHNHETRGFRYLRNSQDTPAKEGDDLLYCNIDYLLYTANDIRELCLSGLQRRIFVKIILHGEPDLFEVVTQQKVPD</sequence>
<reference evidence="3" key="1">
    <citation type="journal article" date="2021" name="Elife">
        <title>Highly contiguous assemblies of 101 drosophilid genomes.</title>
        <authorList>
            <person name="Kim B.Y."/>
            <person name="Wang J.R."/>
            <person name="Miller D.E."/>
            <person name="Barmina O."/>
            <person name="Delaney E."/>
            <person name="Thompson A."/>
            <person name="Comeault A.A."/>
            <person name="Peede D."/>
            <person name="D'Agostino E.R."/>
            <person name="Pelaez J."/>
            <person name="Aguilar J.M."/>
            <person name="Haji D."/>
            <person name="Matsunaga T."/>
            <person name="Armstrong E.E."/>
            <person name="Zych M."/>
            <person name="Ogawa Y."/>
            <person name="Stamenkovic-Radak M."/>
            <person name="Jelic M."/>
            <person name="Veselinovic M.S."/>
            <person name="Tanaskovic M."/>
            <person name="Eric P."/>
            <person name="Gao J.J."/>
            <person name="Katoh T.K."/>
            <person name="Toda M.J."/>
            <person name="Watabe H."/>
            <person name="Watada M."/>
            <person name="Davis J.S."/>
            <person name="Moyle L.C."/>
            <person name="Manoli G."/>
            <person name="Bertolini E."/>
            <person name="Kostal V."/>
            <person name="Hawley R.S."/>
            <person name="Takahashi A."/>
            <person name="Jones C.D."/>
            <person name="Price D.K."/>
            <person name="Whiteman N."/>
            <person name="Kopp A."/>
            <person name="Matute D.R."/>
            <person name="Petrov D.A."/>
        </authorList>
    </citation>
    <scope>NUCLEOTIDE SEQUENCE [LARGE SCALE GENOMIC DNA]</scope>
</reference>
<name>A0A6P4E0Z2_DRORH</name>
<evidence type="ECO:0000313" key="3">
    <source>
        <dbReference type="Proteomes" id="UP001652680"/>
    </source>
</evidence>
<reference evidence="2" key="3">
    <citation type="submission" date="2025-05" db="UniProtKB">
        <authorList>
            <consortium name="EnsemblMetazoa"/>
        </authorList>
    </citation>
    <scope>IDENTIFICATION</scope>
</reference>
<organism evidence="4">
    <name type="scientific">Drosophila rhopaloa</name>
    <name type="common">Fruit fly</name>
    <dbReference type="NCBI Taxonomy" id="1041015"/>
    <lineage>
        <taxon>Eukaryota</taxon>
        <taxon>Metazoa</taxon>
        <taxon>Ecdysozoa</taxon>
        <taxon>Arthropoda</taxon>
        <taxon>Hexapoda</taxon>
        <taxon>Insecta</taxon>
        <taxon>Pterygota</taxon>
        <taxon>Neoptera</taxon>
        <taxon>Endopterygota</taxon>
        <taxon>Diptera</taxon>
        <taxon>Brachycera</taxon>
        <taxon>Muscomorpha</taxon>
        <taxon>Ephydroidea</taxon>
        <taxon>Drosophilidae</taxon>
        <taxon>Drosophila</taxon>
        <taxon>Sophophora</taxon>
    </lineage>
</organism>
<dbReference type="Pfam" id="PF15866">
    <property type="entry name" value="DUF4729"/>
    <property type="match status" value="1"/>
</dbReference>
<dbReference type="Proteomes" id="UP001652680">
    <property type="component" value="Unassembled WGS sequence"/>
</dbReference>
<dbReference type="RefSeq" id="XP_016968863.1">
    <property type="nucleotide sequence ID" value="XM_017113374.1"/>
</dbReference>
<gene>
    <name evidence="4" type="primary">LOC108036962</name>
    <name evidence="2" type="synonym">108036962</name>
</gene>
<proteinExistence type="predicted"/>
<dbReference type="EnsemblMetazoa" id="XM_017113374.2">
    <property type="protein sequence ID" value="XP_016968863.1"/>
    <property type="gene ID" value="LOC108036962"/>
</dbReference>
<feature type="domain" description="DUF4729" evidence="1">
    <location>
        <begin position="20"/>
        <end position="187"/>
    </location>
</feature>
<dbReference type="OrthoDB" id="7812632at2759"/>
<evidence type="ECO:0000313" key="4">
    <source>
        <dbReference type="RefSeq" id="XP_016968863.1"/>
    </source>
</evidence>
<keyword evidence="3" id="KW-1185">Reference proteome</keyword>
<dbReference type="AlphaFoldDB" id="A0A6P4E0Z2"/>
<dbReference type="InterPro" id="IPR031732">
    <property type="entry name" value="DUF4729"/>
</dbReference>
<reference evidence="4" key="2">
    <citation type="submission" date="2025-04" db="UniProtKB">
        <authorList>
            <consortium name="RefSeq"/>
        </authorList>
    </citation>
    <scope>IDENTIFICATION</scope>
</reference>